<name>R4YR46_OLEAN</name>
<dbReference type="Proteomes" id="UP000032749">
    <property type="component" value="Chromosome"/>
</dbReference>
<dbReference type="InterPro" id="IPR029016">
    <property type="entry name" value="GAF-like_dom_sf"/>
</dbReference>
<dbReference type="KEGG" id="oai:OLEAN_C35100"/>
<dbReference type="Gene3D" id="3.30.450.40">
    <property type="match status" value="1"/>
</dbReference>
<organism evidence="1 2">
    <name type="scientific">Oleispira antarctica RB-8</name>
    <dbReference type="NCBI Taxonomy" id="698738"/>
    <lineage>
        <taxon>Bacteria</taxon>
        <taxon>Pseudomonadati</taxon>
        <taxon>Pseudomonadota</taxon>
        <taxon>Gammaproteobacteria</taxon>
        <taxon>Oceanospirillales</taxon>
        <taxon>Oceanospirillaceae</taxon>
        <taxon>Oleispira</taxon>
    </lineage>
</organism>
<dbReference type="EMBL" id="FO203512">
    <property type="protein sequence ID" value="CCK77686.1"/>
    <property type="molecule type" value="Genomic_DNA"/>
</dbReference>
<dbReference type="AlphaFoldDB" id="R4YR46"/>
<dbReference type="STRING" id="698738.OLEAN_C35100"/>
<reference evidence="1 2" key="1">
    <citation type="journal article" date="2013" name="Nat. Commun.">
        <title>Genome sequence and functional genomic analysis of the oil-degrading bacterium Oleispira antarctica.</title>
        <authorList>
            <person name="Kube M."/>
            <person name="Chernikova T.N."/>
            <person name="Al-Ramahi Y."/>
            <person name="Beloqui A."/>
            <person name="Lopez-Cortez N."/>
            <person name="Guazzaroni M.E."/>
            <person name="Heipieper H.J."/>
            <person name="Klages S."/>
            <person name="Kotsyurbenko O.R."/>
            <person name="Langer I."/>
            <person name="Nechitaylo T.Y."/>
            <person name="Lunsdorf H."/>
            <person name="Fernandez M."/>
            <person name="Juarez S."/>
            <person name="Ciordia S."/>
            <person name="Singer A."/>
            <person name="Kagan O."/>
            <person name="Egorova O."/>
            <person name="Petit P.A."/>
            <person name="Stogios P."/>
            <person name="Kim Y."/>
            <person name="Tchigvintsev A."/>
            <person name="Flick R."/>
            <person name="Denaro R."/>
            <person name="Genovese M."/>
            <person name="Albar J.P."/>
            <person name="Reva O.N."/>
            <person name="Martinez-Gomariz M."/>
            <person name="Tran H."/>
            <person name="Ferrer M."/>
            <person name="Savchenko A."/>
            <person name="Yakunin A.F."/>
            <person name="Yakimov M.M."/>
            <person name="Golyshina O.V."/>
            <person name="Reinhardt R."/>
            <person name="Golyshin P.N."/>
        </authorList>
    </citation>
    <scope>NUCLEOTIDE SEQUENCE [LARGE SCALE GENOMIC DNA]</scope>
</reference>
<dbReference type="Gene3D" id="1.10.3210.10">
    <property type="entry name" value="Hypothetical protein af1432"/>
    <property type="match status" value="1"/>
</dbReference>
<accession>R4YR46</accession>
<protein>
    <submittedName>
        <fullName evidence="1">Uncharacterized protein</fullName>
    </submittedName>
</protein>
<gene>
    <name evidence="1" type="ORF">OLEAN_C35100</name>
</gene>
<dbReference type="SUPFAM" id="SSF109604">
    <property type="entry name" value="HD-domain/PDEase-like"/>
    <property type="match status" value="1"/>
</dbReference>
<sequence length="555" mass="62745">MFRVFSNTQMTLNTSKTYSLPDAEDWQDIQKFQQFPLLPSTRQAFQQLMKKASLSFDGLAAIAEQDPAICLHMLLRIKQRNPASLEQINTAAGCISLLGMEEVVTLVKHLPTLDFLPKSRSERNYMALLNTAVLAGRIAATWAKSKPGLNQHQAQWSAMLASAPLWPWQLQQISASQTVFNQMSKGKDLIPALETGFGKLTKSRLERWRKLAESLALPHTCQSLWQQQCWPKPKEWQTLRIQKLTSIEDHRALKHQCQQPEMLVYIANALASQYQLGAYRYKTKRWLHLSAHFLNSDAQHIHHDMVAINLQLARQGRGLSAISTLLAPTNTSLPQSLVYFCEKEPAEFKMEREAPKAVPATQAKERKIDQLILKRLMQKLDETPESFGDWHYLMRSVLKGITEGIGLKHAYIMVQNKSGTAAKVYYQQGLAETDPLCHFGIGLDKTSIFKKMLEKPASLMITDQNRDKMLRGIPTAQQNVLPEQFMMMSLFSKDRPIGIIFADLGSMPHNPPMQPSEYMAFKSLCLAASKSLTKLAAVTQKKVSTKDDKANKPQA</sequence>
<evidence type="ECO:0000313" key="2">
    <source>
        <dbReference type="Proteomes" id="UP000032749"/>
    </source>
</evidence>
<dbReference type="HOGENOM" id="CLU_490769_0_0_6"/>
<keyword evidence="2" id="KW-1185">Reference proteome</keyword>
<proteinExistence type="predicted"/>
<evidence type="ECO:0000313" key="1">
    <source>
        <dbReference type="EMBL" id="CCK77686.1"/>
    </source>
</evidence>